<proteinExistence type="predicted"/>
<keyword evidence="2" id="KW-1185">Reference proteome</keyword>
<sequence>MIGKYDRTDMKSPFCNRLSDFILLHTKLHGVIKLICHHYFTMFFMKNG</sequence>
<dbReference type="STRING" id="592028.GCWU000321_01215"/>
<dbReference type="Proteomes" id="UP000004736">
    <property type="component" value="Unassembled WGS sequence"/>
</dbReference>
<protein>
    <submittedName>
        <fullName evidence="1">Uncharacterized protein</fullName>
    </submittedName>
</protein>
<dbReference type="EMBL" id="ACIM02000001">
    <property type="protein sequence ID" value="EEW97228.1"/>
    <property type="molecule type" value="Genomic_DNA"/>
</dbReference>
<evidence type="ECO:0000313" key="1">
    <source>
        <dbReference type="EMBL" id="EEW97228.1"/>
    </source>
</evidence>
<organism evidence="1 2">
    <name type="scientific">Dialister invisus DSM 15470</name>
    <dbReference type="NCBI Taxonomy" id="592028"/>
    <lineage>
        <taxon>Bacteria</taxon>
        <taxon>Bacillati</taxon>
        <taxon>Bacillota</taxon>
        <taxon>Negativicutes</taxon>
        <taxon>Veillonellales</taxon>
        <taxon>Veillonellaceae</taxon>
        <taxon>Dialister</taxon>
    </lineage>
</organism>
<dbReference type="HOGENOM" id="CLU_3152135_0_0_9"/>
<dbReference type="AlphaFoldDB" id="C9LNU1"/>
<comment type="caution">
    <text evidence="1">The sequence shown here is derived from an EMBL/GenBank/DDBJ whole genome shotgun (WGS) entry which is preliminary data.</text>
</comment>
<accession>C9LNU1</accession>
<evidence type="ECO:0000313" key="2">
    <source>
        <dbReference type="Proteomes" id="UP000004736"/>
    </source>
</evidence>
<reference evidence="1" key="1">
    <citation type="submission" date="2009-09" db="EMBL/GenBank/DDBJ databases">
        <authorList>
            <person name="Weinstock G."/>
            <person name="Sodergren E."/>
            <person name="Clifton S."/>
            <person name="Fulton L."/>
            <person name="Fulton B."/>
            <person name="Courtney L."/>
            <person name="Fronick C."/>
            <person name="Harrison M."/>
            <person name="Strong C."/>
            <person name="Farmer C."/>
            <person name="Delahaunty K."/>
            <person name="Markovic C."/>
            <person name="Hall O."/>
            <person name="Minx P."/>
            <person name="Tomlinson C."/>
            <person name="Mitreva M."/>
            <person name="Nelson J."/>
            <person name="Hou S."/>
            <person name="Wollam A."/>
            <person name="Pepin K.H."/>
            <person name="Johnson M."/>
            <person name="Bhonagiri V."/>
            <person name="Nash W.E."/>
            <person name="Warren W."/>
            <person name="Chinwalla A."/>
            <person name="Mardis E.R."/>
            <person name="Wilson R.K."/>
        </authorList>
    </citation>
    <scope>NUCLEOTIDE SEQUENCE [LARGE SCALE GENOMIC DNA]</scope>
    <source>
        <strain evidence="1">DSM 15470</strain>
    </source>
</reference>
<name>C9LNU1_9FIRM</name>
<gene>
    <name evidence="1" type="ORF">GCWU000321_01215</name>
</gene>